<keyword evidence="3" id="KW-1185">Reference proteome</keyword>
<feature type="compositionally biased region" description="Basic and acidic residues" evidence="1">
    <location>
        <begin position="45"/>
        <end position="76"/>
    </location>
</feature>
<evidence type="ECO:0000313" key="3">
    <source>
        <dbReference type="Proteomes" id="UP000252519"/>
    </source>
</evidence>
<dbReference type="EMBL" id="JOJR01000003">
    <property type="protein sequence ID" value="RCN53178.1"/>
    <property type="molecule type" value="Genomic_DNA"/>
</dbReference>
<feature type="compositionally biased region" description="Basic residues" evidence="1">
    <location>
        <begin position="18"/>
        <end position="44"/>
    </location>
</feature>
<name>A0A368HBU9_ANCCA</name>
<dbReference type="OrthoDB" id="10491386at2759"/>
<feature type="region of interest" description="Disordered" evidence="1">
    <location>
        <begin position="101"/>
        <end position="135"/>
    </location>
</feature>
<organism evidence="2 3">
    <name type="scientific">Ancylostoma caninum</name>
    <name type="common">Dog hookworm</name>
    <dbReference type="NCBI Taxonomy" id="29170"/>
    <lineage>
        <taxon>Eukaryota</taxon>
        <taxon>Metazoa</taxon>
        <taxon>Ecdysozoa</taxon>
        <taxon>Nematoda</taxon>
        <taxon>Chromadorea</taxon>
        <taxon>Rhabditida</taxon>
        <taxon>Rhabditina</taxon>
        <taxon>Rhabditomorpha</taxon>
        <taxon>Strongyloidea</taxon>
        <taxon>Ancylostomatidae</taxon>
        <taxon>Ancylostomatinae</taxon>
        <taxon>Ancylostoma</taxon>
    </lineage>
</organism>
<sequence>MRRLQQKNLLVRDIEQKRSKRKKKKRKHHKKKGKAKKAKQKKRKVPEEKKLEGYEEKKVEVEKVEKQKQEDAEKSFDLPLPPTALSRSPIKEFTDYVDANEVLKEGTNETGATQEDAEKRRKEEKGSVEKLELTM</sequence>
<feature type="region of interest" description="Disordered" evidence="1">
    <location>
        <begin position="1"/>
        <end position="89"/>
    </location>
</feature>
<evidence type="ECO:0000313" key="2">
    <source>
        <dbReference type="EMBL" id="RCN53178.1"/>
    </source>
</evidence>
<gene>
    <name evidence="2" type="ORF">ANCCAN_00732</name>
</gene>
<accession>A0A368HBU9</accession>
<comment type="caution">
    <text evidence="2">The sequence shown here is derived from an EMBL/GenBank/DDBJ whole genome shotgun (WGS) entry which is preliminary data.</text>
</comment>
<evidence type="ECO:0000256" key="1">
    <source>
        <dbReference type="SAM" id="MobiDB-lite"/>
    </source>
</evidence>
<dbReference type="AlphaFoldDB" id="A0A368HBU9"/>
<protein>
    <submittedName>
        <fullName evidence="2">Uncharacterized protein</fullName>
    </submittedName>
</protein>
<feature type="compositionally biased region" description="Basic and acidic residues" evidence="1">
    <location>
        <begin position="116"/>
        <end position="135"/>
    </location>
</feature>
<reference evidence="2 3" key="1">
    <citation type="submission" date="2014-10" db="EMBL/GenBank/DDBJ databases">
        <title>Draft genome of the hookworm Ancylostoma caninum.</title>
        <authorList>
            <person name="Mitreva M."/>
        </authorList>
    </citation>
    <scope>NUCLEOTIDE SEQUENCE [LARGE SCALE GENOMIC DNA]</scope>
    <source>
        <strain evidence="2 3">Baltimore</strain>
    </source>
</reference>
<proteinExistence type="predicted"/>
<dbReference type="Proteomes" id="UP000252519">
    <property type="component" value="Unassembled WGS sequence"/>
</dbReference>